<gene>
    <name evidence="1" type="ORF">SAMN05444165_4107</name>
</gene>
<dbReference type="Pfam" id="PF06356">
    <property type="entry name" value="DUF1064"/>
    <property type="match status" value="1"/>
</dbReference>
<name>A0A1N6KPP6_9BURK</name>
<dbReference type="AlphaFoldDB" id="A0A1N6KPP6"/>
<sequence length="132" mass="14888">MRERNLLLARPGDVPRCDPATPLQRMQALGRLPKGIMNKTEEAYAAHLDAQRGLGLVLWFRFEGLKLRLADSTFYDTDFVVLAANGQLEIHEVKGFMTDDANVKLKVAASQYPFVFRLVRKAKGGGWDIREV</sequence>
<evidence type="ECO:0008006" key="3">
    <source>
        <dbReference type="Google" id="ProtNLM"/>
    </source>
</evidence>
<evidence type="ECO:0000313" key="1">
    <source>
        <dbReference type="EMBL" id="SIO58337.1"/>
    </source>
</evidence>
<reference evidence="1 2" key="1">
    <citation type="submission" date="2016-11" db="EMBL/GenBank/DDBJ databases">
        <authorList>
            <person name="Jaros S."/>
            <person name="Januszkiewicz K."/>
            <person name="Wedrychowicz H."/>
        </authorList>
    </citation>
    <scope>NUCLEOTIDE SEQUENCE [LARGE SCALE GENOMIC DNA]</scope>
    <source>
        <strain evidence="1 2">GAS95</strain>
    </source>
</reference>
<organism evidence="1 2">
    <name type="scientific">Paraburkholderia phenazinium</name>
    <dbReference type="NCBI Taxonomy" id="60549"/>
    <lineage>
        <taxon>Bacteria</taxon>
        <taxon>Pseudomonadati</taxon>
        <taxon>Pseudomonadota</taxon>
        <taxon>Betaproteobacteria</taxon>
        <taxon>Burkholderiales</taxon>
        <taxon>Burkholderiaceae</taxon>
        <taxon>Paraburkholderia</taxon>
    </lineage>
</organism>
<dbReference type="InterPro" id="IPR009414">
    <property type="entry name" value="DUF1064"/>
</dbReference>
<protein>
    <recommendedName>
        <fullName evidence="3">DUF1064 domain-containing protein</fullName>
    </recommendedName>
</protein>
<evidence type="ECO:0000313" key="2">
    <source>
        <dbReference type="Proteomes" id="UP000185151"/>
    </source>
</evidence>
<accession>A0A1N6KPP6</accession>
<dbReference type="Gene3D" id="3.40.91.30">
    <property type="match status" value="1"/>
</dbReference>
<dbReference type="EMBL" id="FSRU01000002">
    <property type="protein sequence ID" value="SIO58337.1"/>
    <property type="molecule type" value="Genomic_DNA"/>
</dbReference>
<keyword evidence="2" id="KW-1185">Reference proteome</keyword>
<proteinExistence type="predicted"/>
<dbReference type="Proteomes" id="UP000185151">
    <property type="component" value="Unassembled WGS sequence"/>
</dbReference>